<name>A0A8B8FBN8_9HEMI</name>
<dbReference type="Gene3D" id="3.40.720.10">
    <property type="entry name" value="Alkaline Phosphatase, subunit A"/>
    <property type="match status" value="1"/>
</dbReference>
<accession>A0A8B8FBN8</accession>
<sequence>MTLSIVAAVAALCAILADPAISVTSHPLLLVVSFDGFHPDYVRPDVTPHLARFRLASASPPYMRNVFPTKTFVNHFTVATGLYPETHGVLDNYMFDRHNRSMHYTYEQFHYNENVVPIWTQNENSGGGRHSGVMMWPGSEFPYQGKTSTHVAVYNYSTPWSSRVDTVISWIKDDKKPANLVFAYFEEPDNTGHVFGVGSHEIKNQIVRVDTTVKYIVERIKEENLENKINLILLSDHGMDTVTYDRIIYLDNYISNKTCKVEVTGPNAFINPNPGKYDEVYSNLKNASKTHGTFDVFKKEQLLDRWHMKNTDRLNGLLYVLAKPGYAFWDEYFKDLLKHTTKEKFKAGTHGYDNEEPPMRAFFMASGPLFKRNFTAQPFDNVDIYPLISHVMDLKQLASNAVRPNGTVAAVEQLLAERPGSRAGGPCAKGSLSVVACVASAAMTLRTASRYL</sequence>
<dbReference type="Pfam" id="PF01663">
    <property type="entry name" value="Phosphodiest"/>
    <property type="match status" value="1"/>
</dbReference>
<dbReference type="InterPro" id="IPR017850">
    <property type="entry name" value="Alkaline_phosphatase_core_sf"/>
</dbReference>
<dbReference type="Gene3D" id="3.30.1360.180">
    <property type="match status" value="1"/>
</dbReference>
<evidence type="ECO:0000313" key="3">
    <source>
        <dbReference type="RefSeq" id="XP_025407730.1"/>
    </source>
</evidence>
<dbReference type="GO" id="GO:0016787">
    <property type="term" value="F:hydrolase activity"/>
    <property type="evidence" value="ECO:0007669"/>
    <property type="project" value="UniProtKB-ARBA"/>
</dbReference>
<dbReference type="RefSeq" id="XP_025407730.1">
    <property type="nucleotide sequence ID" value="XM_025551945.1"/>
</dbReference>
<evidence type="ECO:0000256" key="1">
    <source>
        <dbReference type="SAM" id="SignalP"/>
    </source>
</evidence>
<feature type="chain" id="PRO_5034351604" evidence="1">
    <location>
        <begin position="23"/>
        <end position="452"/>
    </location>
</feature>
<proteinExistence type="predicted"/>
<dbReference type="OrthoDB" id="415411at2759"/>
<keyword evidence="2" id="KW-1185">Reference proteome</keyword>
<dbReference type="InterPro" id="IPR002591">
    <property type="entry name" value="Phosphodiest/P_Trfase"/>
</dbReference>
<dbReference type="CDD" id="cd16018">
    <property type="entry name" value="Enpp"/>
    <property type="match status" value="1"/>
</dbReference>
<dbReference type="Proteomes" id="UP000694846">
    <property type="component" value="Unplaced"/>
</dbReference>
<reference evidence="3" key="1">
    <citation type="submission" date="2025-08" db="UniProtKB">
        <authorList>
            <consortium name="RefSeq"/>
        </authorList>
    </citation>
    <scope>IDENTIFICATION</scope>
    <source>
        <tissue evidence="3">Whole body</tissue>
    </source>
</reference>
<gene>
    <name evidence="3" type="primary">LOC112681668</name>
</gene>
<dbReference type="PANTHER" id="PTHR10151">
    <property type="entry name" value="ECTONUCLEOTIDE PYROPHOSPHATASE/PHOSPHODIESTERASE"/>
    <property type="match status" value="1"/>
</dbReference>
<evidence type="ECO:0000313" key="2">
    <source>
        <dbReference type="Proteomes" id="UP000694846"/>
    </source>
</evidence>
<feature type="signal peptide" evidence="1">
    <location>
        <begin position="1"/>
        <end position="22"/>
    </location>
</feature>
<dbReference type="AlphaFoldDB" id="A0A8B8FBN8"/>
<dbReference type="GeneID" id="112681668"/>
<dbReference type="PANTHER" id="PTHR10151:SF120">
    <property type="entry name" value="BIS(5'-ADENOSYL)-TRIPHOSPHATASE"/>
    <property type="match status" value="1"/>
</dbReference>
<dbReference type="SUPFAM" id="SSF53649">
    <property type="entry name" value="Alkaline phosphatase-like"/>
    <property type="match status" value="1"/>
</dbReference>
<protein>
    <submittedName>
        <fullName evidence="3">Ectonucleotide pyrophosphatase/phosphodiesterase family member 5-like</fullName>
    </submittedName>
</protein>
<organism evidence="2 3">
    <name type="scientific">Sipha flava</name>
    <name type="common">yellow sugarcane aphid</name>
    <dbReference type="NCBI Taxonomy" id="143950"/>
    <lineage>
        <taxon>Eukaryota</taxon>
        <taxon>Metazoa</taxon>
        <taxon>Ecdysozoa</taxon>
        <taxon>Arthropoda</taxon>
        <taxon>Hexapoda</taxon>
        <taxon>Insecta</taxon>
        <taxon>Pterygota</taxon>
        <taxon>Neoptera</taxon>
        <taxon>Paraneoptera</taxon>
        <taxon>Hemiptera</taxon>
        <taxon>Sternorrhyncha</taxon>
        <taxon>Aphidomorpha</taxon>
        <taxon>Aphidoidea</taxon>
        <taxon>Aphididae</taxon>
        <taxon>Sipha</taxon>
    </lineage>
</organism>
<keyword evidence="1" id="KW-0732">Signal</keyword>